<dbReference type="InterPro" id="IPR058245">
    <property type="entry name" value="NreC/VraR/RcsB-like_REC"/>
</dbReference>
<reference evidence="6 7" key="1">
    <citation type="submission" date="2019-11" db="EMBL/GenBank/DDBJ databases">
        <title>Pedobacter petrophilus genome.</title>
        <authorList>
            <person name="Feldbauer M.J."/>
            <person name="Newman J.D."/>
        </authorList>
    </citation>
    <scope>NUCLEOTIDE SEQUENCE [LARGE SCALE GENOMIC DNA]</scope>
    <source>
        <strain evidence="6 7">LMG 29686</strain>
    </source>
</reference>
<dbReference type="InterPro" id="IPR016032">
    <property type="entry name" value="Sig_transdc_resp-reg_C-effctor"/>
</dbReference>
<dbReference type="Proteomes" id="UP000487757">
    <property type="component" value="Unassembled WGS sequence"/>
</dbReference>
<dbReference type="InterPro" id="IPR001789">
    <property type="entry name" value="Sig_transdc_resp-reg_receiver"/>
</dbReference>
<dbReference type="PRINTS" id="PR00038">
    <property type="entry name" value="HTHLUXR"/>
</dbReference>
<keyword evidence="2" id="KW-0238">DNA-binding</keyword>
<evidence type="ECO:0000256" key="3">
    <source>
        <dbReference type="PROSITE-ProRule" id="PRU00169"/>
    </source>
</evidence>
<keyword evidence="7" id="KW-1185">Reference proteome</keyword>
<sequence length="210" mass="23731">MKRLITIAIVEDNASISEMLQSIIAMEESYLCTGVFRNGEDALKGIPELQPDVVLMDIGLPGINGIDCIKQLKPTCPRTEFLICTIYDEDEKVYQALEYGASSYILKRSKPEFLLQSIREVHDGGSPMSPDIARKLVQRFQKKENKNAAALTITPREKEVLELLSQGLFYKEASDKLGISINTLKRHIYNMYQKLQVDNKTEAINKVFGK</sequence>
<evidence type="ECO:0000313" key="6">
    <source>
        <dbReference type="EMBL" id="MRX78149.1"/>
    </source>
</evidence>
<feature type="modified residue" description="4-aspartylphosphate" evidence="3">
    <location>
        <position position="57"/>
    </location>
</feature>
<dbReference type="SUPFAM" id="SSF46894">
    <property type="entry name" value="C-terminal effector domain of the bipartite response regulators"/>
    <property type="match status" value="1"/>
</dbReference>
<protein>
    <submittedName>
        <fullName evidence="6">Response regulator</fullName>
    </submittedName>
</protein>
<dbReference type="PANTHER" id="PTHR43214">
    <property type="entry name" value="TWO-COMPONENT RESPONSE REGULATOR"/>
    <property type="match status" value="1"/>
</dbReference>
<dbReference type="CDD" id="cd17535">
    <property type="entry name" value="REC_NarL-like"/>
    <property type="match status" value="1"/>
</dbReference>
<dbReference type="InterPro" id="IPR011006">
    <property type="entry name" value="CheY-like_superfamily"/>
</dbReference>
<dbReference type="SUPFAM" id="SSF52172">
    <property type="entry name" value="CheY-like"/>
    <property type="match status" value="1"/>
</dbReference>
<dbReference type="Gene3D" id="3.40.50.2300">
    <property type="match status" value="1"/>
</dbReference>
<evidence type="ECO:0000259" key="4">
    <source>
        <dbReference type="PROSITE" id="PS50043"/>
    </source>
</evidence>
<feature type="domain" description="Response regulatory" evidence="5">
    <location>
        <begin position="6"/>
        <end position="122"/>
    </location>
</feature>
<dbReference type="GO" id="GO:0003677">
    <property type="term" value="F:DNA binding"/>
    <property type="evidence" value="ECO:0007669"/>
    <property type="project" value="UniProtKB-KW"/>
</dbReference>
<dbReference type="EMBL" id="WKKH01000041">
    <property type="protein sequence ID" value="MRX78149.1"/>
    <property type="molecule type" value="Genomic_DNA"/>
</dbReference>
<dbReference type="RefSeq" id="WP_154282559.1">
    <property type="nucleotide sequence ID" value="NZ_JBHUJQ010000001.1"/>
</dbReference>
<name>A0A7K0G4J2_9SPHI</name>
<comment type="caution">
    <text evidence="6">The sequence shown here is derived from an EMBL/GenBank/DDBJ whole genome shotgun (WGS) entry which is preliminary data.</text>
</comment>
<dbReference type="Pfam" id="PF00196">
    <property type="entry name" value="GerE"/>
    <property type="match status" value="1"/>
</dbReference>
<feature type="domain" description="HTH luxR-type" evidence="4">
    <location>
        <begin position="146"/>
        <end position="210"/>
    </location>
</feature>
<dbReference type="OrthoDB" id="9797341at2"/>
<gene>
    <name evidence="6" type="ORF">GJU39_18885</name>
</gene>
<dbReference type="InterPro" id="IPR000792">
    <property type="entry name" value="Tscrpt_reg_LuxR_C"/>
</dbReference>
<dbReference type="PANTHER" id="PTHR43214:SF43">
    <property type="entry name" value="TWO-COMPONENT RESPONSE REGULATOR"/>
    <property type="match status" value="1"/>
</dbReference>
<evidence type="ECO:0000256" key="2">
    <source>
        <dbReference type="ARBA" id="ARBA00023125"/>
    </source>
</evidence>
<dbReference type="SMART" id="SM00448">
    <property type="entry name" value="REC"/>
    <property type="match status" value="1"/>
</dbReference>
<proteinExistence type="predicted"/>
<dbReference type="CDD" id="cd06170">
    <property type="entry name" value="LuxR_C_like"/>
    <property type="match status" value="1"/>
</dbReference>
<dbReference type="AlphaFoldDB" id="A0A7K0G4J2"/>
<dbReference type="PROSITE" id="PS50043">
    <property type="entry name" value="HTH_LUXR_2"/>
    <property type="match status" value="1"/>
</dbReference>
<dbReference type="InterPro" id="IPR039420">
    <property type="entry name" value="WalR-like"/>
</dbReference>
<dbReference type="GO" id="GO:0006355">
    <property type="term" value="P:regulation of DNA-templated transcription"/>
    <property type="evidence" value="ECO:0007669"/>
    <property type="project" value="InterPro"/>
</dbReference>
<evidence type="ECO:0000259" key="5">
    <source>
        <dbReference type="PROSITE" id="PS50110"/>
    </source>
</evidence>
<evidence type="ECO:0000256" key="1">
    <source>
        <dbReference type="ARBA" id="ARBA00022553"/>
    </source>
</evidence>
<evidence type="ECO:0000313" key="7">
    <source>
        <dbReference type="Proteomes" id="UP000487757"/>
    </source>
</evidence>
<dbReference type="SMART" id="SM00421">
    <property type="entry name" value="HTH_LUXR"/>
    <property type="match status" value="1"/>
</dbReference>
<dbReference type="Pfam" id="PF00072">
    <property type="entry name" value="Response_reg"/>
    <property type="match status" value="1"/>
</dbReference>
<keyword evidence="1 3" id="KW-0597">Phosphoprotein</keyword>
<accession>A0A7K0G4J2</accession>
<dbReference type="PROSITE" id="PS50110">
    <property type="entry name" value="RESPONSE_REGULATORY"/>
    <property type="match status" value="1"/>
</dbReference>
<dbReference type="GO" id="GO:0000160">
    <property type="term" value="P:phosphorelay signal transduction system"/>
    <property type="evidence" value="ECO:0007669"/>
    <property type="project" value="InterPro"/>
</dbReference>
<organism evidence="6 7">
    <name type="scientific">Pedobacter petrophilus</name>
    <dbReference type="NCBI Taxonomy" id="1908241"/>
    <lineage>
        <taxon>Bacteria</taxon>
        <taxon>Pseudomonadati</taxon>
        <taxon>Bacteroidota</taxon>
        <taxon>Sphingobacteriia</taxon>
        <taxon>Sphingobacteriales</taxon>
        <taxon>Sphingobacteriaceae</taxon>
        <taxon>Pedobacter</taxon>
    </lineage>
</organism>